<dbReference type="PANTHER" id="PTHR21505:SF15">
    <property type="entry name" value="RE18252P"/>
    <property type="match status" value="1"/>
</dbReference>
<dbReference type="AlphaFoldDB" id="A0AAV0Y3X5"/>
<evidence type="ECO:0000313" key="2">
    <source>
        <dbReference type="EMBL" id="CAI6375565.1"/>
    </source>
</evidence>
<dbReference type="Proteomes" id="UP001160148">
    <property type="component" value="Unassembled WGS sequence"/>
</dbReference>
<reference evidence="2 3" key="1">
    <citation type="submission" date="2023-01" db="EMBL/GenBank/DDBJ databases">
        <authorList>
            <person name="Whitehead M."/>
        </authorList>
    </citation>
    <scope>NUCLEOTIDE SEQUENCE [LARGE SCALE GENOMIC DNA]</scope>
</reference>
<accession>A0AAV0Y3X5</accession>
<proteinExistence type="predicted"/>
<feature type="domain" description="MADF" evidence="1">
    <location>
        <begin position="12"/>
        <end position="104"/>
    </location>
</feature>
<dbReference type="EMBL" id="CARXXK010001349">
    <property type="protein sequence ID" value="CAI6375565.1"/>
    <property type="molecule type" value="Genomic_DNA"/>
</dbReference>
<organism evidence="2 3">
    <name type="scientific">Macrosiphum euphorbiae</name>
    <name type="common">potato aphid</name>
    <dbReference type="NCBI Taxonomy" id="13131"/>
    <lineage>
        <taxon>Eukaryota</taxon>
        <taxon>Metazoa</taxon>
        <taxon>Ecdysozoa</taxon>
        <taxon>Arthropoda</taxon>
        <taxon>Hexapoda</taxon>
        <taxon>Insecta</taxon>
        <taxon>Pterygota</taxon>
        <taxon>Neoptera</taxon>
        <taxon>Paraneoptera</taxon>
        <taxon>Hemiptera</taxon>
        <taxon>Sternorrhyncha</taxon>
        <taxon>Aphidomorpha</taxon>
        <taxon>Aphidoidea</taxon>
        <taxon>Aphididae</taxon>
        <taxon>Macrosiphini</taxon>
        <taxon>Macrosiphum</taxon>
    </lineage>
</organism>
<sequence length="104" mass="12411">MFIIWTNELTIEFLDLYEKEIAIWDPKDQLHRNRDIVFDSWKKIKDLMSIPVDTKELKKKKESLMSTFRPLLAKKKASNKLGAGTDNVFKPSWFAYEKMETFLH</sequence>
<evidence type="ECO:0000259" key="1">
    <source>
        <dbReference type="PROSITE" id="PS51029"/>
    </source>
</evidence>
<dbReference type="PANTHER" id="PTHR21505">
    <property type="entry name" value="MADF DOMAIN-CONTAINING PROTEIN-RELATED"/>
    <property type="match status" value="1"/>
</dbReference>
<keyword evidence="3" id="KW-1185">Reference proteome</keyword>
<dbReference type="Pfam" id="PF10545">
    <property type="entry name" value="MADF_DNA_bdg"/>
    <property type="match status" value="1"/>
</dbReference>
<dbReference type="InterPro" id="IPR006578">
    <property type="entry name" value="MADF-dom"/>
</dbReference>
<comment type="caution">
    <text evidence="2">The sequence shown here is derived from an EMBL/GenBank/DDBJ whole genome shotgun (WGS) entry which is preliminary data.</text>
</comment>
<gene>
    <name evidence="2" type="ORF">MEUPH1_LOCUS29046</name>
</gene>
<name>A0AAV0Y3X5_9HEMI</name>
<protein>
    <recommendedName>
        <fullName evidence="1">MADF domain-containing protein</fullName>
    </recommendedName>
</protein>
<dbReference type="PROSITE" id="PS51029">
    <property type="entry name" value="MADF"/>
    <property type="match status" value="1"/>
</dbReference>
<evidence type="ECO:0000313" key="3">
    <source>
        <dbReference type="Proteomes" id="UP001160148"/>
    </source>
</evidence>